<dbReference type="Proteomes" id="UP000729402">
    <property type="component" value="Unassembled WGS sequence"/>
</dbReference>
<gene>
    <name evidence="2" type="ORF">GUJ93_ZPchr0363g33405</name>
</gene>
<proteinExistence type="predicted"/>
<name>A0A8J5X5M7_ZIZPA</name>
<feature type="domain" description="Retrovirus-related Pol polyprotein from transposon TNT 1-94-like beta-barrel" evidence="1">
    <location>
        <begin position="28"/>
        <end position="99"/>
    </location>
</feature>
<dbReference type="OrthoDB" id="696462at2759"/>
<comment type="caution">
    <text evidence="2">The sequence shown here is derived from an EMBL/GenBank/DDBJ whole genome shotgun (WGS) entry which is preliminary data.</text>
</comment>
<protein>
    <recommendedName>
        <fullName evidence="1">Retrovirus-related Pol polyprotein from transposon TNT 1-94-like beta-barrel domain-containing protein</fullName>
    </recommendedName>
</protein>
<evidence type="ECO:0000259" key="1">
    <source>
        <dbReference type="Pfam" id="PF22936"/>
    </source>
</evidence>
<dbReference type="EMBL" id="JAAALK010000021">
    <property type="protein sequence ID" value="KAG8100950.1"/>
    <property type="molecule type" value="Genomic_DNA"/>
</dbReference>
<dbReference type="InterPro" id="IPR054722">
    <property type="entry name" value="PolX-like_BBD"/>
</dbReference>
<dbReference type="AlphaFoldDB" id="A0A8J5X5M7"/>
<organism evidence="2 3">
    <name type="scientific">Zizania palustris</name>
    <name type="common">Northern wild rice</name>
    <dbReference type="NCBI Taxonomy" id="103762"/>
    <lineage>
        <taxon>Eukaryota</taxon>
        <taxon>Viridiplantae</taxon>
        <taxon>Streptophyta</taxon>
        <taxon>Embryophyta</taxon>
        <taxon>Tracheophyta</taxon>
        <taxon>Spermatophyta</taxon>
        <taxon>Magnoliopsida</taxon>
        <taxon>Liliopsida</taxon>
        <taxon>Poales</taxon>
        <taxon>Poaceae</taxon>
        <taxon>BOP clade</taxon>
        <taxon>Oryzoideae</taxon>
        <taxon>Oryzeae</taxon>
        <taxon>Zizaniinae</taxon>
        <taxon>Zizania</taxon>
    </lineage>
</organism>
<reference evidence="2" key="2">
    <citation type="submission" date="2021-02" db="EMBL/GenBank/DDBJ databases">
        <authorList>
            <person name="Kimball J.A."/>
            <person name="Haas M.W."/>
            <person name="Macchietto M."/>
            <person name="Kono T."/>
            <person name="Duquette J."/>
            <person name="Shao M."/>
        </authorList>
    </citation>
    <scope>NUCLEOTIDE SEQUENCE</scope>
    <source>
        <tissue evidence="2">Fresh leaf tissue</tissue>
    </source>
</reference>
<evidence type="ECO:0000313" key="3">
    <source>
        <dbReference type="Proteomes" id="UP000729402"/>
    </source>
</evidence>
<keyword evidence="3" id="KW-1185">Reference proteome</keyword>
<sequence>MSVSPGGWDPTSLIAALNQMAVQGESPWVMDSRATSHMSSNDGILLSRLPSPPSSITVGNGQSIPVLSRGTSLIQIDDHPFHLDNVLVAPQLTHNLLSVR</sequence>
<accession>A0A8J5X5M7</accession>
<dbReference type="Pfam" id="PF22936">
    <property type="entry name" value="Pol_BBD"/>
    <property type="match status" value="1"/>
</dbReference>
<reference evidence="2" key="1">
    <citation type="journal article" date="2021" name="bioRxiv">
        <title>Whole Genome Assembly and Annotation of Northern Wild Rice, Zizania palustris L., Supports a Whole Genome Duplication in the Zizania Genus.</title>
        <authorList>
            <person name="Haas M."/>
            <person name="Kono T."/>
            <person name="Macchietto M."/>
            <person name="Millas R."/>
            <person name="McGilp L."/>
            <person name="Shao M."/>
            <person name="Duquette J."/>
            <person name="Hirsch C.N."/>
            <person name="Kimball J."/>
        </authorList>
    </citation>
    <scope>NUCLEOTIDE SEQUENCE</scope>
    <source>
        <tissue evidence="2">Fresh leaf tissue</tissue>
    </source>
</reference>
<evidence type="ECO:0000313" key="2">
    <source>
        <dbReference type="EMBL" id="KAG8100950.1"/>
    </source>
</evidence>